<sequence>MTVNQRRTKKEFHEYNEYHDRPFGLKWGTAFAMEELVTGIQANEEWALKENQLLEQLLRETIDVRLFESLLYSKEVEIQLNNRDPFGRLVDSVSGFFLGEAYDEYFILEDQKIFWEDVRHIKVKNQEKWFTIDLFEKDSLRKETSSVSNEELTYVVNEDYQSFFDEIY</sequence>
<organism evidence="1 2">
    <name type="scientific">Candidatus Enterococcus lowellii</name>
    <dbReference type="NCBI Taxonomy" id="2230877"/>
    <lineage>
        <taxon>Bacteria</taxon>
        <taxon>Bacillati</taxon>
        <taxon>Bacillota</taxon>
        <taxon>Bacilli</taxon>
        <taxon>Lactobacillales</taxon>
        <taxon>Enterococcaceae</taxon>
        <taxon>Enterococcus</taxon>
    </lineage>
</organism>
<gene>
    <name evidence="1" type="ORF">DOK78_002610</name>
</gene>
<evidence type="ECO:0000313" key="2">
    <source>
        <dbReference type="Proteomes" id="UP000664701"/>
    </source>
</evidence>
<reference evidence="1 2" key="2">
    <citation type="submission" date="2024-03" db="EMBL/GenBank/DDBJ databases">
        <title>The Genome Sequence of Enterococcus sp. DIV2402.</title>
        <authorList>
            <consortium name="The Broad Institute Genomics Platform"/>
            <consortium name="The Broad Institute Microbial Omics Core"/>
            <consortium name="The Broad Institute Genomic Center for Infectious Diseases"/>
            <person name="Earl A."/>
            <person name="Manson A."/>
            <person name="Gilmore M."/>
            <person name="Schwartman J."/>
            <person name="Shea T."/>
            <person name="Abouelleil A."/>
            <person name="Cao P."/>
            <person name="Chapman S."/>
            <person name="Cusick C."/>
            <person name="Young S."/>
            <person name="Neafsey D."/>
            <person name="Nusbaum C."/>
            <person name="Birren B."/>
        </authorList>
    </citation>
    <scope>NUCLEOTIDE SEQUENCE [LARGE SCALE GENOMIC DNA]</scope>
    <source>
        <strain evidence="1 2">DIV2402</strain>
    </source>
</reference>
<proteinExistence type="predicted"/>
<dbReference type="Proteomes" id="UP000664701">
    <property type="component" value="Chromosome"/>
</dbReference>
<dbReference type="RefSeq" id="WP_207871859.1">
    <property type="nucleotide sequence ID" value="NZ_CP147251.1"/>
</dbReference>
<protein>
    <submittedName>
        <fullName evidence="1">Uncharacterized protein</fullName>
    </submittedName>
</protein>
<keyword evidence="2" id="KW-1185">Reference proteome</keyword>
<dbReference type="EMBL" id="CP147251">
    <property type="protein sequence ID" value="WYJ77970.1"/>
    <property type="molecule type" value="Genomic_DNA"/>
</dbReference>
<reference evidence="1 2" key="1">
    <citation type="submission" date="2021-03" db="EMBL/GenBank/DDBJ databases">
        <authorList>
            <person name="Gilmore M.S."/>
            <person name="Schwartzman J."/>
            <person name="Van Tyne D."/>
            <person name="Martin M."/>
            <person name="Earl A.M."/>
            <person name="Manson A.L."/>
            <person name="Straub T."/>
            <person name="Salamzade R."/>
            <person name="Saavedra J."/>
            <person name="Lebreton F."/>
            <person name="Prichula J."/>
            <person name="Schaufler K."/>
            <person name="Gaca A."/>
            <person name="Sgardioli B."/>
            <person name="Wagenaar J."/>
            <person name="Strong T."/>
        </authorList>
    </citation>
    <scope>NUCLEOTIDE SEQUENCE [LARGE SCALE GENOMIC DNA]</scope>
    <source>
        <strain evidence="1 2">DIV2402</strain>
    </source>
</reference>
<accession>A0ABZ2SQA9</accession>
<evidence type="ECO:0000313" key="1">
    <source>
        <dbReference type="EMBL" id="WYJ77970.1"/>
    </source>
</evidence>
<name>A0ABZ2SQA9_9ENTE</name>